<accession>A0A0F9NBQ8</accession>
<reference evidence="2" key="1">
    <citation type="journal article" date="2015" name="Nature">
        <title>Complex archaea that bridge the gap between prokaryotes and eukaryotes.</title>
        <authorList>
            <person name="Spang A."/>
            <person name="Saw J.H."/>
            <person name="Jorgensen S.L."/>
            <person name="Zaremba-Niedzwiedzka K."/>
            <person name="Martijn J."/>
            <person name="Lind A.E."/>
            <person name="van Eijk R."/>
            <person name="Schleper C."/>
            <person name="Guy L."/>
            <person name="Ettema T.J."/>
        </authorList>
    </citation>
    <scope>NUCLEOTIDE SEQUENCE</scope>
</reference>
<sequence>MKQKALTATDILRQREHENRIATKKFTESTFAKEIRLALSEAVKEAIKKLEQE</sequence>
<protein>
    <submittedName>
        <fullName evidence="2">Uncharacterized protein</fullName>
    </submittedName>
</protein>
<organism evidence="2">
    <name type="scientific">marine sediment metagenome</name>
    <dbReference type="NCBI Taxonomy" id="412755"/>
    <lineage>
        <taxon>unclassified sequences</taxon>
        <taxon>metagenomes</taxon>
        <taxon>ecological metagenomes</taxon>
    </lineage>
</organism>
<evidence type="ECO:0000313" key="4">
    <source>
        <dbReference type="EMBL" id="KKN09054.1"/>
    </source>
</evidence>
<comment type="caution">
    <text evidence="2">The sequence shown here is derived from an EMBL/GenBank/DDBJ whole genome shotgun (WGS) entry which is preliminary data.</text>
</comment>
<gene>
    <name evidence="4" type="ORF">LCGC14_1050410</name>
    <name evidence="3" type="ORF">LCGC14_1208630</name>
    <name evidence="2" type="ORF">LCGC14_1356480</name>
    <name evidence="1" type="ORF">LCGC14_1880290</name>
</gene>
<evidence type="ECO:0000313" key="3">
    <source>
        <dbReference type="EMBL" id="KKM93406.1"/>
    </source>
</evidence>
<dbReference type="EMBL" id="LAZR01006267">
    <property type="protein sequence ID" value="KKM93406.1"/>
    <property type="molecule type" value="Genomic_DNA"/>
</dbReference>
<dbReference type="AlphaFoldDB" id="A0A0F9NBQ8"/>
<name>A0A0F9NBQ8_9ZZZZ</name>
<proteinExistence type="predicted"/>
<dbReference type="EMBL" id="LAZR01008434">
    <property type="protein sequence ID" value="KKM78792.1"/>
    <property type="molecule type" value="Genomic_DNA"/>
</dbReference>
<dbReference type="EMBL" id="LAZR01019346">
    <property type="protein sequence ID" value="KKL92880.1"/>
    <property type="molecule type" value="Genomic_DNA"/>
</dbReference>
<evidence type="ECO:0000313" key="2">
    <source>
        <dbReference type="EMBL" id="KKM78792.1"/>
    </source>
</evidence>
<evidence type="ECO:0000313" key="1">
    <source>
        <dbReference type="EMBL" id="KKL92880.1"/>
    </source>
</evidence>
<dbReference type="EMBL" id="LAZR01004387">
    <property type="protein sequence ID" value="KKN09054.1"/>
    <property type="molecule type" value="Genomic_DNA"/>
</dbReference>